<comment type="caution">
    <text evidence="1">The sequence shown here is derived from an EMBL/GenBank/DDBJ whole genome shotgun (WGS) entry which is preliminary data.</text>
</comment>
<accession>A0ABR6PIZ6</accession>
<protein>
    <submittedName>
        <fullName evidence="1">TusA-related sulfurtransferase</fullName>
    </submittedName>
</protein>
<sequence length="59" mass="6808">MSGILTPAIKKYLDNMQPGTILKVWEQRYPIILIHAAKEYIAQGGQLEFSNDYEQLKKL</sequence>
<dbReference type="Proteomes" id="UP000541583">
    <property type="component" value="Unassembled WGS sequence"/>
</dbReference>
<reference evidence="1 2" key="1">
    <citation type="submission" date="2020-08" db="EMBL/GenBank/DDBJ databases">
        <title>Genomic Encyclopedia of Type Strains, Phase IV (KMG-V): Genome sequencing to study the core and pangenomes of soil and plant-associated prokaryotes.</title>
        <authorList>
            <person name="Whitman W."/>
        </authorList>
    </citation>
    <scope>NUCLEOTIDE SEQUENCE [LARGE SCALE GENOMIC DNA]</scope>
    <source>
        <strain evidence="1 2">ANJLi2</strain>
    </source>
</reference>
<name>A0ABR6PIZ6_9SPHI</name>
<proteinExistence type="predicted"/>
<organism evidence="1 2">
    <name type="scientific">Mucilaginibacter lappiensis</name>
    <dbReference type="NCBI Taxonomy" id="354630"/>
    <lineage>
        <taxon>Bacteria</taxon>
        <taxon>Pseudomonadati</taxon>
        <taxon>Bacteroidota</taxon>
        <taxon>Sphingobacteriia</taxon>
        <taxon>Sphingobacteriales</taxon>
        <taxon>Sphingobacteriaceae</taxon>
        <taxon>Mucilaginibacter</taxon>
    </lineage>
</organism>
<dbReference type="RefSeq" id="WP_076373524.1">
    <property type="nucleotide sequence ID" value="NZ_FTMG01000005.1"/>
</dbReference>
<evidence type="ECO:0000313" key="2">
    <source>
        <dbReference type="Proteomes" id="UP000541583"/>
    </source>
</evidence>
<keyword evidence="2" id="KW-1185">Reference proteome</keyword>
<dbReference type="EMBL" id="JACHCB010000005">
    <property type="protein sequence ID" value="MBB6109744.1"/>
    <property type="molecule type" value="Genomic_DNA"/>
</dbReference>
<gene>
    <name evidence="1" type="ORF">HDF23_002493</name>
</gene>
<evidence type="ECO:0000313" key="1">
    <source>
        <dbReference type="EMBL" id="MBB6109744.1"/>
    </source>
</evidence>